<feature type="transmembrane region" description="Helical" evidence="8">
    <location>
        <begin position="225"/>
        <end position="243"/>
    </location>
</feature>
<protein>
    <recommendedName>
        <fullName evidence="15">DUF221-domain-containing protein</fullName>
    </recommendedName>
</protein>
<feature type="transmembrane region" description="Helical" evidence="8">
    <location>
        <begin position="163"/>
        <end position="183"/>
    </location>
</feature>
<evidence type="ECO:0008006" key="15">
    <source>
        <dbReference type="Google" id="ProtNLM"/>
    </source>
</evidence>
<feature type="compositionally biased region" description="Acidic residues" evidence="7">
    <location>
        <begin position="1101"/>
        <end position="1112"/>
    </location>
</feature>
<feature type="transmembrane region" description="Helical" evidence="8">
    <location>
        <begin position="976"/>
        <end position="993"/>
    </location>
</feature>
<keyword evidence="5 8" id="KW-1133">Transmembrane helix</keyword>
<keyword evidence="14" id="KW-1185">Reference proteome</keyword>
<feature type="domain" description="CSC1/OSCA1-like 7TM region" evidence="9">
    <location>
        <begin position="715"/>
        <end position="990"/>
    </location>
</feature>
<dbReference type="Pfam" id="PF14703">
    <property type="entry name" value="PHM7_cyt"/>
    <property type="match status" value="2"/>
</dbReference>
<feature type="transmembrane region" description="Helical" evidence="8">
    <location>
        <begin position="76"/>
        <end position="102"/>
    </location>
</feature>
<feature type="domain" description="CSC1/OSCA1-like N-terminal transmembrane" evidence="11">
    <location>
        <begin position="80"/>
        <end position="244"/>
    </location>
</feature>
<evidence type="ECO:0000256" key="7">
    <source>
        <dbReference type="SAM" id="MobiDB-lite"/>
    </source>
</evidence>
<accession>A0AAD5RRP4</accession>
<feature type="region of interest" description="Disordered" evidence="7">
    <location>
        <begin position="463"/>
        <end position="501"/>
    </location>
</feature>
<feature type="compositionally biased region" description="Polar residues" evidence="7">
    <location>
        <begin position="480"/>
        <end position="497"/>
    </location>
</feature>
<evidence type="ECO:0000259" key="9">
    <source>
        <dbReference type="Pfam" id="PF02714"/>
    </source>
</evidence>
<feature type="domain" description="10TM putative phosphate transporter extracellular tail" evidence="10">
    <location>
        <begin position="1186"/>
        <end position="1264"/>
    </location>
</feature>
<evidence type="ECO:0000259" key="11">
    <source>
        <dbReference type="Pfam" id="PF13967"/>
    </source>
</evidence>
<dbReference type="Proteomes" id="UP001201980">
    <property type="component" value="Unassembled WGS sequence"/>
</dbReference>
<feature type="transmembrane region" description="Helical" evidence="8">
    <location>
        <begin position="807"/>
        <end position="828"/>
    </location>
</feature>
<feature type="domain" description="CSC1/OSCA1-like cytosolic" evidence="12">
    <location>
        <begin position="268"/>
        <end position="371"/>
    </location>
</feature>
<evidence type="ECO:0000256" key="5">
    <source>
        <dbReference type="ARBA" id="ARBA00022989"/>
    </source>
</evidence>
<feature type="compositionally biased region" description="Basic and acidic residues" evidence="7">
    <location>
        <begin position="400"/>
        <end position="413"/>
    </location>
</feature>
<evidence type="ECO:0000259" key="10">
    <source>
        <dbReference type="Pfam" id="PF12621"/>
    </source>
</evidence>
<dbReference type="InterPro" id="IPR003864">
    <property type="entry name" value="CSC1/OSCA1-like_7TM"/>
</dbReference>
<comment type="subcellular location">
    <subcellularLocation>
        <location evidence="1">Membrane</location>
        <topology evidence="1">Multi-pass membrane protein</topology>
    </subcellularLocation>
</comment>
<dbReference type="GO" id="GO:0005227">
    <property type="term" value="F:calcium-activated cation channel activity"/>
    <property type="evidence" value="ECO:0007669"/>
    <property type="project" value="InterPro"/>
</dbReference>
<name>A0AAD5RRP4_9PEZI</name>
<keyword evidence="6 8" id="KW-0472">Membrane</keyword>
<dbReference type="GO" id="GO:0005886">
    <property type="term" value="C:plasma membrane"/>
    <property type="evidence" value="ECO:0007669"/>
    <property type="project" value="TreeGrafter"/>
</dbReference>
<dbReference type="InterPro" id="IPR045122">
    <property type="entry name" value="Csc1-like"/>
</dbReference>
<evidence type="ECO:0000256" key="1">
    <source>
        <dbReference type="ARBA" id="ARBA00004141"/>
    </source>
</evidence>
<evidence type="ECO:0000256" key="6">
    <source>
        <dbReference type="ARBA" id="ARBA00023136"/>
    </source>
</evidence>
<feature type="region of interest" description="Disordered" evidence="7">
    <location>
        <begin position="48"/>
        <end position="67"/>
    </location>
</feature>
<evidence type="ECO:0000313" key="14">
    <source>
        <dbReference type="Proteomes" id="UP001201980"/>
    </source>
</evidence>
<feature type="transmembrane region" description="Helical" evidence="8">
    <location>
        <begin position="1005"/>
        <end position="1023"/>
    </location>
</feature>
<keyword evidence="3" id="KW-0813">Transport</keyword>
<proteinExistence type="inferred from homology"/>
<sequence>MSSTTTDALTTGTASVTGSLSQSTIASIGGSISDTITSALNSTISSSTTSAASSSSSDVEIPEVATPGSGQDLEGISLVSFLSALTGAIVIFAVQVAIFLLLRNKLARIFKPKTYLVPERERTDSPPVSPWGMINRLLKFKDREIINKCGLDAYFFLRYLQTLLLIFIPVSCLIVPILVPLNYSNGRGQRLLDDSSNSSSISNVTGLDTLAWSNIKPENAGRYDAHLFLAIIVIFWVCGVFFSELRVYIKIRQDYLTTAEHRLRASATTVLVNSIPKKWLSEKALVGLFDVFPGGIRNVWLTRDLTELLEKIKKRDQIHIKLEKAETNLIREAKKKQLKRREKEEKKARKARKEKTMTKDEREQREKLEDEKAQRLAASGGGISSGGTQEIPKDVAGAVEESRHEEAERDRVRRESRRIVPTLGTIGQGMKGGFTKANHGLLGGENFELTNGFMNIGGSSKPIRPGTASSDRRGFHSHKTSNATNYTVDTSSGQQDSRGFGNTVRRVTNLDDMYINENSKWYEFWKPPSGGYASPIPQGTESDEFPLTGPKTQETKSTWKNLNLFAKKELTPADYPEYSNFTEPSDREQDAEWEKWVKNKDRPTFRLPVFEWTPGWLPSLPFVNKKVDTIYWCRKELARLNLEIDEDQKNPDRYPLMSSAFVQFNHQVAAHMACQSVTHHIPKHMAPRDVEISPTDVIWDNMAITWWHEWIRTGVAVVIMLAMIVLWTIPVVWSSSLSTIDALVEAVPWLSFIEENAELRKLANILAGLLPAAFLALFLVLVPFIMDLLAGFKGCKTGAQKAEVVQTYYFIFLFVQVFLVVSVASFAFRSWDDFVDVGSDVAAYPEILATNLPSAANYFFSYMILQAMSTSSGTLLQIGTLFVWYVIARMFDSTARAKWNRNTKLPHVSWGSFFPVYTNFACIALIYAIVAPIICIFAVITFSLLWVAHRYNMLYVTRFDNDTGGVLYPRAINQTFTGLYVMELCLVGLFFLVEDEDGTNVCTPHAITMIVMIILTVIYQYLLNRSFSPLFRYLPITFEDEAVLRDEAFQRAQDQRLGLLSDDEKDDGLDGKSIGGESPISGGGSIELKKLGSKADQADGPYDDDDDDDDDDAKNGQGKFNPVRGIVHASTWAARGAARGGKNLKDMTFGKAETNYKTAASYRRTQRQKDLEAQRAIGEALYGGYHDEIEDLTPDERDTLVRHAFQHYALRSRRPVVWIPRDDMGVSDDEIKRTREFSEHVWISNEGTALDSKVRVVYGRNPPDFSEVDLINL</sequence>
<dbReference type="Pfam" id="PF12621">
    <property type="entry name" value="PHM7_ext"/>
    <property type="match status" value="1"/>
</dbReference>
<reference evidence="13" key="1">
    <citation type="submission" date="2022-07" db="EMBL/GenBank/DDBJ databases">
        <title>Draft genome sequence of Zalerion maritima ATCC 34329, a (micro)plastics degrading marine fungus.</title>
        <authorList>
            <person name="Paco A."/>
            <person name="Goncalves M.F.M."/>
            <person name="Rocha-Santos T.A.P."/>
            <person name="Alves A."/>
        </authorList>
    </citation>
    <scope>NUCLEOTIDE SEQUENCE</scope>
    <source>
        <strain evidence="13">ATCC 34329</strain>
    </source>
</reference>
<dbReference type="AlphaFoldDB" id="A0AAD5RRP4"/>
<feature type="compositionally biased region" description="Low complexity" evidence="7">
    <location>
        <begin position="1071"/>
        <end position="1080"/>
    </location>
</feature>
<feature type="compositionally biased region" description="Basic and acidic residues" evidence="7">
    <location>
        <begin position="354"/>
        <end position="374"/>
    </location>
</feature>
<evidence type="ECO:0000259" key="12">
    <source>
        <dbReference type="Pfam" id="PF14703"/>
    </source>
</evidence>
<feature type="region of interest" description="Disordered" evidence="7">
    <location>
        <begin position="1056"/>
        <end position="1122"/>
    </location>
</feature>
<dbReference type="InterPro" id="IPR027815">
    <property type="entry name" value="CSC1/OSCA1-like_cyt"/>
</dbReference>
<evidence type="ECO:0000256" key="4">
    <source>
        <dbReference type="ARBA" id="ARBA00022692"/>
    </source>
</evidence>
<feature type="compositionally biased region" description="Low complexity" evidence="7">
    <location>
        <begin position="48"/>
        <end position="57"/>
    </location>
</feature>
<dbReference type="PANTHER" id="PTHR13018:SF20">
    <property type="entry name" value="SPORULATION-SPECIFIC PROTEIN 75"/>
    <property type="match status" value="1"/>
</dbReference>
<dbReference type="InterPro" id="IPR032880">
    <property type="entry name" value="CSC1/OSCA1-like_N"/>
</dbReference>
<dbReference type="InterPro" id="IPR022257">
    <property type="entry name" value="PHM7_ext"/>
</dbReference>
<gene>
    <name evidence="13" type="ORF">MKZ38_000361</name>
</gene>
<evidence type="ECO:0000256" key="8">
    <source>
        <dbReference type="SAM" id="Phobius"/>
    </source>
</evidence>
<evidence type="ECO:0000313" key="13">
    <source>
        <dbReference type="EMBL" id="KAJ2902600.1"/>
    </source>
</evidence>
<feature type="transmembrane region" description="Helical" evidence="8">
    <location>
        <begin position="859"/>
        <end position="887"/>
    </location>
</feature>
<organism evidence="13 14">
    <name type="scientific">Zalerion maritima</name>
    <dbReference type="NCBI Taxonomy" id="339359"/>
    <lineage>
        <taxon>Eukaryota</taxon>
        <taxon>Fungi</taxon>
        <taxon>Dikarya</taxon>
        <taxon>Ascomycota</taxon>
        <taxon>Pezizomycotina</taxon>
        <taxon>Sordariomycetes</taxon>
        <taxon>Lulworthiomycetidae</taxon>
        <taxon>Lulworthiales</taxon>
        <taxon>Lulworthiaceae</taxon>
        <taxon>Zalerion</taxon>
    </lineage>
</organism>
<feature type="region of interest" description="Disordered" evidence="7">
    <location>
        <begin position="333"/>
        <end position="414"/>
    </location>
</feature>
<dbReference type="Pfam" id="PF02714">
    <property type="entry name" value="RSN1_7TM"/>
    <property type="match status" value="1"/>
</dbReference>
<comment type="caution">
    <text evidence="13">The sequence shown here is derived from an EMBL/GenBank/DDBJ whole genome shotgun (WGS) entry which is preliminary data.</text>
</comment>
<evidence type="ECO:0000256" key="3">
    <source>
        <dbReference type="ARBA" id="ARBA00022448"/>
    </source>
</evidence>
<comment type="similarity">
    <text evidence="2">Belongs to the CSC1 (TC 1.A.17) family.</text>
</comment>
<feature type="domain" description="CSC1/OSCA1-like cytosolic" evidence="12">
    <location>
        <begin position="619"/>
        <end position="701"/>
    </location>
</feature>
<dbReference type="PANTHER" id="PTHR13018">
    <property type="entry name" value="PROBABLE MEMBRANE PROTEIN DUF221-RELATED"/>
    <property type="match status" value="1"/>
</dbReference>
<evidence type="ECO:0000256" key="2">
    <source>
        <dbReference type="ARBA" id="ARBA00007779"/>
    </source>
</evidence>
<feature type="transmembrane region" description="Helical" evidence="8">
    <location>
        <begin position="710"/>
        <end position="733"/>
    </location>
</feature>
<feature type="transmembrane region" description="Helical" evidence="8">
    <location>
        <begin position="765"/>
        <end position="786"/>
    </location>
</feature>
<dbReference type="EMBL" id="JAKWBI020000108">
    <property type="protein sequence ID" value="KAJ2902600.1"/>
    <property type="molecule type" value="Genomic_DNA"/>
</dbReference>
<dbReference type="Pfam" id="PF13967">
    <property type="entry name" value="RSN1_TM"/>
    <property type="match status" value="1"/>
</dbReference>
<keyword evidence="4 8" id="KW-0812">Transmembrane</keyword>